<comment type="caution">
    <text evidence="1">The sequence shown here is derived from an EMBL/GenBank/DDBJ whole genome shotgun (WGS) entry which is preliminary data.</text>
</comment>
<accession>A0ABV0MN76</accession>
<name>A0ABV0MN76_9TELE</name>
<dbReference type="EMBL" id="JAHRIO010004728">
    <property type="protein sequence ID" value="MEQ2160124.1"/>
    <property type="molecule type" value="Genomic_DNA"/>
</dbReference>
<feature type="non-terminal residue" evidence="1">
    <location>
        <position position="1"/>
    </location>
</feature>
<dbReference type="Proteomes" id="UP001476798">
    <property type="component" value="Unassembled WGS sequence"/>
</dbReference>
<protein>
    <submittedName>
        <fullName evidence="1">Uncharacterized protein</fullName>
    </submittedName>
</protein>
<proteinExistence type="predicted"/>
<reference evidence="1 2" key="1">
    <citation type="submission" date="2021-06" db="EMBL/GenBank/DDBJ databases">
        <authorList>
            <person name="Palmer J.M."/>
        </authorList>
    </citation>
    <scope>NUCLEOTIDE SEQUENCE [LARGE SCALE GENOMIC DNA]</scope>
    <source>
        <strain evidence="1 2">GA_2019</strain>
        <tissue evidence="1">Muscle</tissue>
    </source>
</reference>
<sequence>VQPLRGCAGSPPACLCTASPLKCSISDVLIGTLENILYFFNGMRNCIFFPPSSVMGLGDVSRLAERNESEISLFNTVASTRGLARALITREDDEIFIKLSGWCECISS</sequence>
<evidence type="ECO:0000313" key="2">
    <source>
        <dbReference type="Proteomes" id="UP001476798"/>
    </source>
</evidence>
<gene>
    <name evidence="1" type="ORF">GOODEAATRI_030275</name>
</gene>
<organism evidence="1 2">
    <name type="scientific">Goodea atripinnis</name>
    <dbReference type="NCBI Taxonomy" id="208336"/>
    <lineage>
        <taxon>Eukaryota</taxon>
        <taxon>Metazoa</taxon>
        <taxon>Chordata</taxon>
        <taxon>Craniata</taxon>
        <taxon>Vertebrata</taxon>
        <taxon>Euteleostomi</taxon>
        <taxon>Actinopterygii</taxon>
        <taxon>Neopterygii</taxon>
        <taxon>Teleostei</taxon>
        <taxon>Neoteleostei</taxon>
        <taxon>Acanthomorphata</taxon>
        <taxon>Ovalentaria</taxon>
        <taxon>Atherinomorphae</taxon>
        <taxon>Cyprinodontiformes</taxon>
        <taxon>Goodeidae</taxon>
        <taxon>Goodea</taxon>
    </lineage>
</organism>
<evidence type="ECO:0000313" key="1">
    <source>
        <dbReference type="EMBL" id="MEQ2160124.1"/>
    </source>
</evidence>
<keyword evidence="2" id="KW-1185">Reference proteome</keyword>